<accession>A0A1G6J6M9</accession>
<evidence type="ECO:0000313" key="3">
    <source>
        <dbReference type="EMBL" id="SDC14512.1"/>
    </source>
</evidence>
<evidence type="ECO:0000313" key="4">
    <source>
        <dbReference type="Proteomes" id="UP000183203"/>
    </source>
</evidence>
<feature type="compositionally biased region" description="Polar residues" evidence="1">
    <location>
        <begin position="7"/>
        <end position="19"/>
    </location>
</feature>
<sequence length="195" mass="19057">MTHPEDSAQNSDATASGTASPLPRRRAALVIGSALVLGGIALAIWAVTATGSSDPQVAAPSTAPSASSSGTAGDSPAAESPAAPASAASTPPAASAETPVISAFAVEPAVAACPDDRASTVPLTFSWTTAGAERAWIGIATTDAAAQPAAEVDLTSADFSELAFACSDTDQVFTLTVQGAGGTVSETIAISRELD</sequence>
<feature type="transmembrane region" description="Helical" evidence="2">
    <location>
        <begin position="27"/>
        <end position="47"/>
    </location>
</feature>
<dbReference type="EMBL" id="FMYG01000003">
    <property type="protein sequence ID" value="SDC14512.1"/>
    <property type="molecule type" value="Genomic_DNA"/>
</dbReference>
<name>A0A1G6J6M9_9MICO</name>
<evidence type="ECO:0000256" key="2">
    <source>
        <dbReference type="SAM" id="Phobius"/>
    </source>
</evidence>
<feature type="region of interest" description="Disordered" evidence="1">
    <location>
        <begin position="1"/>
        <end position="23"/>
    </location>
</feature>
<feature type="compositionally biased region" description="Low complexity" evidence="1">
    <location>
        <begin position="58"/>
        <end position="93"/>
    </location>
</feature>
<keyword evidence="2" id="KW-0472">Membrane</keyword>
<keyword evidence="2" id="KW-1133">Transmembrane helix</keyword>
<gene>
    <name evidence="3" type="ORF">SAMN05216418_1730</name>
</gene>
<protein>
    <submittedName>
        <fullName evidence="3">Uncharacterized protein</fullName>
    </submittedName>
</protein>
<dbReference type="AlphaFoldDB" id="A0A1G6J6M9"/>
<reference evidence="3 4" key="1">
    <citation type="submission" date="2016-09" db="EMBL/GenBank/DDBJ databases">
        <authorList>
            <person name="Capua I."/>
            <person name="De Benedictis P."/>
            <person name="Joannis T."/>
            <person name="Lombin L.H."/>
            <person name="Cattoli G."/>
        </authorList>
    </citation>
    <scope>NUCLEOTIDE SEQUENCE [LARGE SCALE GENOMIC DNA]</scope>
    <source>
        <strain evidence="3 4">NIO-1002</strain>
    </source>
</reference>
<proteinExistence type="predicted"/>
<organism evidence="3 4">
    <name type="scientific">Microbacterium enclense</name>
    <dbReference type="NCBI Taxonomy" id="993073"/>
    <lineage>
        <taxon>Bacteria</taxon>
        <taxon>Bacillati</taxon>
        <taxon>Actinomycetota</taxon>
        <taxon>Actinomycetes</taxon>
        <taxon>Micrococcales</taxon>
        <taxon>Microbacteriaceae</taxon>
        <taxon>Microbacterium</taxon>
    </lineage>
</organism>
<keyword evidence="2" id="KW-0812">Transmembrane</keyword>
<dbReference type="RefSeq" id="WP_058231931.1">
    <property type="nucleotide sequence ID" value="NZ_FMYG01000003.1"/>
</dbReference>
<feature type="region of interest" description="Disordered" evidence="1">
    <location>
        <begin position="53"/>
        <end position="93"/>
    </location>
</feature>
<dbReference type="Proteomes" id="UP000183203">
    <property type="component" value="Unassembled WGS sequence"/>
</dbReference>
<evidence type="ECO:0000256" key="1">
    <source>
        <dbReference type="SAM" id="MobiDB-lite"/>
    </source>
</evidence>